<proteinExistence type="predicted"/>
<keyword evidence="1" id="KW-1133">Transmembrane helix</keyword>
<dbReference type="AlphaFoldDB" id="Q5VMU4"/>
<reference evidence="3" key="2">
    <citation type="journal article" date="2008" name="Nucleic Acids Res.">
        <title>The rice annotation project database (RAP-DB): 2008 update.</title>
        <authorList>
            <consortium name="The rice annotation project (RAP)"/>
        </authorList>
    </citation>
    <scope>GENOME REANNOTATION</scope>
    <source>
        <strain evidence="3">cv. Nipponbare</strain>
    </source>
</reference>
<evidence type="ECO:0000313" key="2">
    <source>
        <dbReference type="EMBL" id="BAD69228.1"/>
    </source>
</evidence>
<evidence type="ECO:0000313" key="3">
    <source>
        <dbReference type="Proteomes" id="UP000000763"/>
    </source>
</evidence>
<dbReference type="Proteomes" id="UP000000763">
    <property type="component" value="Chromosome 6"/>
</dbReference>
<feature type="transmembrane region" description="Helical" evidence="1">
    <location>
        <begin position="20"/>
        <end position="38"/>
    </location>
</feature>
<gene>
    <name evidence="2" type="primary">P0502B12.32</name>
</gene>
<protein>
    <submittedName>
        <fullName evidence="2">Uncharacterized protein</fullName>
    </submittedName>
</protein>
<sequence length="97" mass="10087">MRTARGAHLSVTEREKEARGPAISGGVFFFLLSLGSALGRRRDVAARLGSATGGRGGGSELRWSYASDGGAGRRGGVAWRDVAVSWRLGAGELWVAG</sequence>
<organism evidence="2 3">
    <name type="scientific">Oryza sativa subsp. japonica</name>
    <name type="common">Rice</name>
    <dbReference type="NCBI Taxonomy" id="39947"/>
    <lineage>
        <taxon>Eukaryota</taxon>
        <taxon>Viridiplantae</taxon>
        <taxon>Streptophyta</taxon>
        <taxon>Embryophyta</taxon>
        <taxon>Tracheophyta</taxon>
        <taxon>Spermatophyta</taxon>
        <taxon>Magnoliopsida</taxon>
        <taxon>Liliopsida</taxon>
        <taxon>Poales</taxon>
        <taxon>Poaceae</taxon>
        <taxon>BOP clade</taxon>
        <taxon>Oryzoideae</taxon>
        <taxon>Oryzeae</taxon>
        <taxon>Oryzinae</taxon>
        <taxon>Oryza</taxon>
        <taxon>Oryza sativa</taxon>
    </lineage>
</organism>
<name>Q5VMU4_ORYSJ</name>
<evidence type="ECO:0000256" key="1">
    <source>
        <dbReference type="SAM" id="Phobius"/>
    </source>
</evidence>
<dbReference type="EMBL" id="AP005930">
    <property type="protein sequence ID" value="BAD69228.1"/>
    <property type="molecule type" value="Genomic_DNA"/>
</dbReference>
<accession>Q5VMU4</accession>
<keyword evidence="1" id="KW-0472">Membrane</keyword>
<reference evidence="3" key="1">
    <citation type="journal article" date="2005" name="Nature">
        <title>The map-based sequence of the rice genome.</title>
        <authorList>
            <consortium name="International rice genome sequencing project (IRGSP)"/>
            <person name="Matsumoto T."/>
            <person name="Wu J."/>
            <person name="Kanamori H."/>
            <person name="Katayose Y."/>
            <person name="Fujisawa M."/>
            <person name="Namiki N."/>
            <person name="Mizuno H."/>
            <person name="Yamamoto K."/>
            <person name="Antonio B.A."/>
            <person name="Baba T."/>
            <person name="Sakata K."/>
            <person name="Nagamura Y."/>
            <person name="Aoki H."/>
            <person name="Arikawa K."/>
            <person name="Arita K."/>
            <person name="Bito T."/>
            <person name="Chiden Y."/>
            <person name="Fujitsuka N."/>
            <person name="Fukunaka R."/>
            <person name="Hamada M."/>
            <person name="Harada C."/>
            <person name="Hayashi A."/>
            <person name="Hijishita S."/>
            <person name="Honda M."/>
            <person name="Hosokawa S."/>
            <person name="Ichikawa Y."/>
            <person name="Idonuma A."/>
            <person name="Iijima M."/>
            <person name="Ikeda M."/>
            <person name="Ikeno M."/>
            <person name="Ito K."/>
            <person name="Ito S."/>
            <person name="Ito T."/>
            <person name="Ito Y."/>
            <person name="Ito Y."/>
            <person name="Iwabuchi A."/>
            <person name="Kamiya K."/>
            <person name="Karasawa W."/>
            <person name="Kurita K."/>
            <person name="Katagiri S."/>
            <person name="Kikuta A."/>
            <person name="Kobayashi H."/>
            <person name="Kobayashi N."/>
            <person name="Machita K."/>
            <person name="Maehara T."/>
            <person name="Masukawa M."/>
            <person name="Mizubayashi T."/>
            <person name="Mukai Y."/>
            <person name="Nagasaki H."/>
            <person name="Nagata Y."/>
            <person name="Naito S."/>
            <person name="Nakashima M."/>
            <person name="Nakama Y."/>
            <person name="Nakamichi Y."/>
            <person name="Nakamura M."/>
            <person name="Meguro A."/>
            <person name="Negishi M."/>
            <person name="Ohta I."/>
            <person name="Ohta T."/>
            <person name="Okamoto M."/>
            <person name="Ono N."/>
            <person name="Saji S."/>
            <person name="Sakaguchi M."/>
            <person name="Sakai K."/>
            <person name="Shibata M."/>
            <person name="Shimokawa T."/>
            <person name="Song J."/>
            <person name="Takazaki Y."/>
            <person name="Terasawa K."/>
            <person name="Tsugane M."/>
            <person name="Tsuji K."/>
            <person name="Ueda S."/>
            <person name="Waki K."/>
            <person name="Yamagata H."/>
            <person name="Yamamoto M."/>
            <person name="Yamamoto S."/>
            <person name="Yamane H."/>
            <person name="Yoshiki S."/>
            <person name="Yoshihara R."/>
            <person name="Yukawa K."/>
            <person name="Zhong H."/>
            <person name="Yano M."/>
            <person name="Yuan Q."/>
            <person name="Ouyang S."/>
            <person name="Liu J."/>
            <person name="Jones K.M."/>
            <person name="Gansberger K."/>
            <person name="Moffat K."/>
            <person name="Hill J."/>
            <person name="Bera J."/>
            <person name="Fadrosh D."/>
            <person name="Jin S."/>
            <person name="Johri S."/>
            <person name="Kim M."/>
            <person name="Overton L."/>
            <person name="Reardon M."/>
            <person name="Tsitrin T."/>
            <person name="Vuong H."/>
            <person name="Weaver B."/>
            <person name="Ciecko A."/>
            <person name="Tallon L."/>
            <person name="Jackson J."/>
            <person name="Pai G."/>
            <person name="Aken S.V."/>
            <person name="Utterback T."/>
            <person name="Reidmuller S."/>
            <person name="Feldblyum T."/>
            <person name="Hsiao J."/>
            <person name="Zismann V."/>
            <person name="Iobst S."/>
            <person name="de Vazeille A.R."/>
            <person name="Buell C.R."/>
            <person name="Ying K."/>
            <person name="Li Y."/>
            <person name="Lu T."/>
            <person name="Huang Y."/>
            <person name="Zhao Q."/>
            <person name="Feng Q."/>
            <person name="Zhang L."/>
            <person name="Zhu J."/>
            <person name="Weng Q."/>
            <person name="Mu J."/>
            <person name="Lu Y."/>
            <person name="Fan D."/>
            <person name="Liu Y."/>
            <person name="Guan J."/>
            <person name="Zhang Y."/>
            <person name="Yu S."/>
            <person name="Liu X."/>
            <person name="Zhang Y."/>
            <person name="Hong G."/>
            <person name="Han B."/>
            <person name="Choisne N."/>
            <person name="Demange N."/>
            <person name="Orjeda G."/>
            <person name="Samain S."/>
            <person name="Cattolico L."/>
            <person name="Pelletier E."/>
            <person name="Couloux A."/>
            <person name="Segurens B."/>
            <person name="Wincker P."/>
            <person name="D'Hont A."/>
            <person name="Scarpelli C."/>
            <person name="Weissenbach J."/>
            <person name="Salanoubat M."/>
            <person name="Quetier F."/>
            <person name="Yu Y."/>
            <person name="Kim H.R."/>
            <person name="Rambo T."/>
            <person name="Currie J."/>
            <person name="Collura K."/>
            <person name="Luo M."/>
            <person name="Yang T."/>
            <person name="Ammiraju J.S.S."/>
            <person name="Engler F."/>
            <person name="Soderlund C."/>
            <person name="Wing R.A."/>
            <person name="Palmer L.E."/>
            <person name="de la Bastide M."/>
            <person name="Spiegel L."/>
            <person name="Nascimento L."/>
            <person name="Zutavern T."/>
            <person name="O'Shaughnessy A."/>
            <person name="Dike S."/>
            <person name="Dedhia N."/>
            <person name="Preston R."/>
            <person name="Balija V."/>
            <person name="McCombie W.R."/>
            <person name="Chow T."/>
            <person name="Chen H."/>
            <person name="Chung M."/>
            <person name="Chen C."/>
            <person name="Shaw J."/>
            <person name="Wu H."/>
            <person name="Hsiao K."/>
            <person name="Chao Y."/>
            <person name="Chu M."/>
            <person name="Cheng C."/>
            <person name="Hour A."/>
            <person name="Lee P."/>
            <person name="Lin S."/>
            <person name="Lin Y."/>
            <person name="Liou J."/>
            <person name="Liu S."/>
            <person name="Hsing Y."/>
            <person name="Raghuvanshi S."/>
            <person name="Mohanty A."/>
            <person name="Bharti A.K."/>
            <person name="Gaur A."/>
            <person name="Gupta V."/>
            <person name="Kumar D."/>
            <person name="Ravi V."/>
            <person name="Vij S."/>
            <person name="Kapur A."/>
            <person name="Khurana P."/>
            <person name="Khurana P."/>
            <person name="Khurana J.P."/>
            <person name="Tyagi A.K."/>
            <person name="Gaikwad K."/>
            <person name="Singh A."/>
            <person name="Dalal V."/>
            <person name="Srivastava S."/>
            <person name="Dixit A."/>
            <person name="Pal A.K."/>
            <person name="Ghazi I.A."/>
            <person name="Yadav M."/>
            <person name="Pandit A."/>
            <person name="Bhargava A."/>
            <person name="Sureshbabu K."/>
            <person name="Batra K."/>
            <person name="Sharma T.R."/>
            <person name="Mohapatra T."/>
            <person name="Singh N.K."/>
            <person name="Messing J."/>
            <person name="Nelson A.B."/>
            <person name="Fuks G."/>
            <person name="Kavchok S."/>
            <person name="Keizer G."/>
            <person name="Linton E."/>
            <person name="Llaca V."/>
            <person name="Song R."/>
            <person name="Tanyolac B."/>
            <person name="Young S."/>
            <person name="Ho-Il K."/>
            <person name="Hahn J.H."/>
            <person name="Sangsakoo G."/>
            <person name="Vanavichit A."/>
            <person name="de Mattos Luiz.A.T."/>
            <person name="Zimmer P.D."/>
            <person name="Malone G."/>
            <person name="Dellagostin O."/>
            <person name="de Oliveira A.C."/>
            <person name="Bevan M."/>
            <person name="Bancroft I."/>
            <person name="Minx P."/>
            <person name="Cordum H."/>
            <person name="Wilson R."/>
            <person name="Cheng Z."/>
            <person name="Jin W."/>
            <person name="Jiang J."/>
            <person name="Leong S.A."/>
            <person name="Iwama H."/>
            <person name="Gojobori T."/>
            <person name="Itoh T."/>
            <person name="Niimura Y."/>
            <person name="Fujii Y."/>
            <person name="Habara T."/>
            <person name="Sakai H."/>
            <person name="Sato Y."/>
            <person name="Wilson G."/>
            <person name="Kumar K."/>
            <person name="McCouch S."/>
            <person name="Juretic N."/>
            <person name="Hoen D."/>
            <person name="Wright S."/>
            <person name="Bruskiewich R."/>
            <person name="Bureau T."/>
            <person name="Miyao A."/>
            <person name="Hirochika H."/>
            <person name="Nishikawa T."/>
            <person name="Kadowaki K."/>
            <person name="Sugiura M."/>
            <person name="Burr B."/>
            <person name="Sasaki T."/>
        </authorList>
    </citation>
    <scope>NUCLEOTIDE SEQUENCE [LARGE SCALE GENOMIC DNA]</scope>
    <source>
        <strain evidence="3">cv. Nipponbare</strain>
    </source>
</reference>
<keyword evidence="1" id="KW-0812">Transmembrane</keyword>